<evidence type="ECO:0000256" key="8">
    <source>
        <dbReference type="ARBA" id="ARBA00022692"/>
    </source>
</evidence>
<dbReference type="GO" id="GO:0008137">
    <property type="term" value="F:NADH dehydrogenase (ubiquinone) activity"/>
    <property type="evidence" value="ECO:0007669"/>
    <property type="project" value="UniProtKB-EC"/>
</dbReference>
<evidence type="ECO:0000256" key="12">
    <source>
        <dbReference type="ARBA" id="ARBA00022989"/>
    </source>
</evidence>
<dbReference type="EC" id="7.1.1.2" evidence="4 18"/>
<dbReference type="RefSeq" id="YP_009328095.1">
    <property type="nucleotide sequence ID" value="NC_032077.1"/>
</dbReference>
<evidence type="ECO:0000256" key="3">
    <source>
        <dbReference type="ARBA" id="ARBA00007012"/>
    </source>
</evidence>
<feature type="transmembrane region" description="Helical" evidence="18">
    <location>
        <begin position="137"/>
        <end position="161"/>
    </location>
</feature>
<comment type="subcellular location">
    <subcellularLocation>
        <location evidence="2 18">Mitochondrion inner membrane</location>
        <topology evidence="2 18">Multi-pass membrane protein</topology>
    </subcellularLocation>
</comment>
<evidence type="ECO:0000256" key="18">
    <source>
        <dbReference type="RuleBase" id="RU003403"/>
    </source>
</evidence>
<feature type="transmembrane region" description="Helical" evidence="18">
    <location>
        <begin position="236"/>
        <end position="255"/>
    </location>
</feature>
<evidence type="ECO:0000256" key="13">
    <source>
        <dbReference type="ARBA" id="ARBA00023027"/>
    </source>
</evidence>
<evidence type="ECO:0000256" key="4">
    <source>
        <dbReference type="ARBA" id="ARBA00012944"/>
    </source>
</evidence>
<evidence type="ECO:0000256" key="7">
    <source>
        <dbReference type="ARBA" id="ARBA00022660"/>
    </source>
</evidence>
<evidence type="ECO:0000256" key="17">
    <source>
        <dbReference type="ARBA" id="ARBA00049551"/>
    </source>
</evidence>
<evidence type="ECO:0000256" key="5">
    <source>
        <dbReference type="ARBA" id="ARBA00021008"/>
    </source>
</evidence>
<accession>A0A1J0M4I1</accession>
<evidence type="ECO:0000313" key="20">
    <source>
        <dbReference type="EMBL" id="APD14947.1"/>
    </source>
</evidence>
<dbReference type="AlphaFoldDB" id="A0A1J0M4I1"/>
<comment type="catalytic activity">
    <reaction evidence="17 18">
        <text>a ubiquinone + NADH + 5 H(+)(in) = a ubiquinol + NAD(+) + 4 H(+)(out)</text>
        <dbReference type="Rhea" id="RHEA:29091"/>
        <dbReference type="Rhea" id="RHEA-COMP:9565"/>
        <dbReference type="Rhea" id="RHEA-COMP:9566"/>
        <dbReference type="ChEBI" id="CHEBI:15378"/>
        <dbReference type="ChEBI" id="CHEBI:16389"/>
        <dbReference type="ChEBI" id="CHEBI:17976"/>
        <dbReference type="ChEBI" id="CHEBI:57540"/>
        <dbReference type="ChEBI" id="CHEBI:57945"/>
        <dbReference type="EC" id="7.1.1.2"/>
    </reaction>
</comment>
<dbReference type="GeneID" id="30514010"/>
<evidence type="ECO:0000259" key="19">
    <source>
        <dbReference type="Pfam" id="PF00361"/>
    </source>
</evidence>
<reference evidence="20" key="1">
    <citation type="journal article" date="2016" name="Sci. Rep.">
        <title>Molecular phylogeny of Polyneoptera (Insecta) inferred from expanded mitogenomic data.</title>
        <authorList>
            <person name="Song N."/>
            <person name="Li H."/>
            <person name="Song F."/>
            <person name="Cai W."/>
        </authorList>
    </citation>
    <scope>NUCLEOTIDE SEQUENCE</scope>
</reference>
<keyword evidence="11 18" id="KW-0249">Electron transport</keyword>
<dbReference type="EMBL" id="KX673205">
    <property type="protein sequence ID" value="APD14947.1"/>
    <property type="molecule type" value="Genomic_DNA"/>
</dbReference>
<organism evidence="20">
    <name type="scientific">Trigonidium sjostedti</name>
    <dbReference type="NCBI Taxonomy" id="1914573"/>
    <lineage>
        <taxon>Eukaryota</taxon>
        <taxon>Metazoa</taxon>
        <taxon>Ecdysozoa</taxon>
        <taxon>Arthropoda</taxon>
        <taxon>Hexapoda</taxon>
        <taxon>Insecta</taxon>
        <taxon>Pterygota</taxon>
        <taxon>Neoptera</taxon>
        <taxon>Polyneoptera</taxon>
        <taxon>Orthoptera</taxon>
        <taxon>Ensifera</taxon>
        <taxon>Gryllidea</taxon>
        <taxon>Grylloidea</taxon>
        <taxon>Trigonidiidae</taxon>
        <taxon>Trigonidiinae</taxon>
        <taxon>Trigonidium</taxon>
    </lineage>
</organism>
<keyword evidence="7 18" id="KW-0679">Respiratory chain</keyword>
<evidence type="ECO:0000256" key="6">
    <source>
        <dbReference type="ARBA" id="ARBA00022448"/>
    </source>
</evidence>
<keyword evidence="16 18" id="KW-0472">Membrane</keyword>
<sequence length="342" mass="40230">MKNLNFTNTILLTMLIFGTLLTISASSWLTMWMGLEINMLAFIPLLTESNNSLSSEASLKYFLIQAMASSIFIIASLLTLVFLNFKFSYLLSNLIMISILIKLGSAPFHFWFPSIIQGLSWMNCFLMFTWQKIAPFYILYMLINSFMSYIFILFSSIWGAVGGLNQTSIRKIMTYSSINHISWLMMSMKINLNLFILYFMIYSMMMLILTWIFSYFNILHLNNLITLFDDNLMIKIIMMSNFMSLSGLPPFLGFLSKWMVLMNLMNYNMIFMMMILIMCSLLTLLYYMKIMISSLLILTSNYKMIFYFKKMFSFLNLNHFMMMFLSLLPLWSLPFFSYMILI</sequence>
<dbReference type="Pfam" id="PF00361">
    <property type="entry name" value="Proton_antipo_M"/>
    <property type="match status" value="1"/>
</dbReference>
<name>A0A1J0M4I1_9ORTH</name>
<evidence type="ECO:0000256" key="11">
    <source>
        <dbReference type="ARBA" id="ARBA00022982"/>
    </source>
</evidence>
<dbReference type="CTD" id="4536"/>
<keyword evidence="13 18" id="KW-0520">NAD</keyword>
<feature type="domain" description="NADH:quinone oxidoreductase/Mrp antiporter transmembrane" evidence="19">
    <location>
        <begin position="25"/>
        <end position="283"/>
    </location>
</feature>
<evidence type="ECO:0000256" key="15">
    <source>
        <dbReference type="ARBA" id="ARBA00023128"/>
    </source>
</evidence>
<geneLocation type="mitochondrion" evidence="20"/>
<comment type="function">
    <text evidence="18">Core subunit of the mitochondrial membrane respiratory chain NADH dehydrogenase (Complex I) which catalyzes electron transfer from NADH through the respiratory chain, using ubiquinone as an electron acceptor. Essential for the catalytic activity and assembly of complex I.</text>
</comment>
<dbReference type="PRINTS" id="PR01436">
    <property type="entry name" value="NADHDHGNASE2"/>
</dbReference>
<dbReference type="GO" id="GO:0006120">
    <property type="term" value="P:mitochondrial electron transport, NADH to ubiquinone"/>
    <property type="evidence" value="ECO:0007669"/>
    <property type="project" value="InterPro"/>
</dbReference>
<evidence type="ECO:0000256" key="2">
    <source>
        <dbReference type="ARBA" id="ARBA00004448"/>
    </source>
</evidence>
<keyword evidence="8 18" id="KW-0812">Transmembrane</keyword>
<comment type="function">
    <text evidence="1">Core subunit of the mitochondrial membrane respiratory chain NADH dehydrogenase (Complex I) that is believed to belong to the minimal assembly required for catalysis. Complex I functions in the transfer of electrons from NADH to the respiratory chain. The immediate electron acceptor for the enzyme is believed to be ubiquinone.</text>
</comment>
<dbReference type="PANTHER" id="PTHR46552">
    <property type="entry name" value="NADH-UBIQUINONE OXIDOREDUCTASE CHAIN 2"/>
    <property type="match status" value="1"/>
</dbReference>
<dbReference type="InterPro" id="IPR050175">
    <property type="entry name" value="Complex_I_Subunit_2"/>
</dbReference>
<evidence type="ECO:0000256" key="16">
    <source>
        <dbReference type="ARBA" id="ARBA00023136"/>
    </source>
</evidence>
<protein>
    <recommendedName>
        <fullName evidence="5 18">NADH-ubiquinone oxidoreductase chain 2</fullName>
        <ecNumber evidence="4 18">7.1.1.2</ecNumber>
    </recommendedName>
</protein>
<gene>
    <name evidence="20" type="primary">ND2</name>
</gene>
<feature type="transmembrane region" description="Helical" evidence="18">
    <location>
        <begin position="61"/>
        <end position="83"/>
    </location>
</feature>
<keyword evidence="14 18" id="KW-0830">Ubiquinone</keyword>
<evidence type="ECO:0000256" key="9">
    <source>
        <dbReference type="ARBA" id="ARBA00022792"/>
    </source>
</evidence>
<feature type="transmembrane region" description="Helical" evidence="18">
    <location>
        <begin position="90"/>
        <end position="112"/>
    </location>
</feature>
<dbReference type="InterPro" id="IPR001750">
    <property type="entry name" value="ND/Mrp_TM"/>
</dbReference>
<keyword evidence="9 18" id="KW-0999">Mitochondrion inner membrane</keyword>
<comment type="similarity">
    <text evidence="3 18">Belongs to the complex I subunit 2 family.</text>
</comment>
<feature type="transmembrane region" description="Helical" evidence="18">
    <location>
        <begin position="320"/>
        <end position="341"/>
    </location>
</feature>
<keyword evidence="10 18" id="KW-1278">Translocase</keyword>
<keyword evidence="6" id="KW-0813">Transport</keyword>
<evidence type="ECO:0000256" key="10">
    <source>
        <dbReference type="ARBA" id="ARBA00022967"/>
    </source>
</evidence>
<evidence type="ECO:0000256" key="14">
    <source>
        <dbReference type="ARBA" id="ARBA00023075"/>
    </source>
</evidence>
<dbReference type="InterPro" id="IPR003917">
    <property type="entry name" value="NADH_UbQ_OxRdtase_chain2"/>
</dbReference>
<keyword evidence="12 18" id="KW-1133">Transmembrane helix</keyword>
<dbReference type="PANTHER" id="PTHR46552:SF1">
    <property type="entry name" value="NADH-UBIQUINONE OXIDOREDUCTASE CHAIN 2"/>
    <property type="match status" value="1"/>
</dbReference>
<evidence type="ECO:0000256" key="1">
    <source>
        <dbReference type="ARBA" id="ARBA00003257"/>
    </source>
</evidence>
<keyword evidence="15 18" id="KW-0496">Mitochondrion</keyword>
<feature type="transmembrane region" description="Helical" evidence="18">
    <location>
        <begin position="195"/>
        <end position="216"/>
    </location>
</feature>
<dbReference type="GO" id="GO:0005743">
    <property type="term" value="C:mitochondrial inner membrane"/>
    <property type="evidence" value="ECO:0007669"/>
    <property type="project" value="UniProtKB-SubCell"/>
</dbReference>
<proteinExistence type="inferred from homology"/>